<reference evidence="8 9" key="1">
    <citation type="submission" date="2015-12" db="EMBL/GenBank/DDBJ databases">
        <title>Genome sequence of Oceanibaculum pacificum MCCC 1A02656.</title>
        <authorList>
            <person name="Lu L."/>
            <person name="Lai Q."/>
            <person name="Shao Z."/>
            <person name="Qian P."/>
        </authorList>
    </citation>
    <scope>NUCLEOTIDE SEQUENCE [LARGE SCALE GENOMIC DNA]</scope>
    <source>
        <strain evidence="8 9">MCCC 1A02656</strain>
    </source>
</reference>
<evidence type="ECO:0000256" key="1">
    <source>
        <dbReference type="ARBA" id="ARBA00022475"/>
    </source>
</evidence>
<accession>A0A154W693</accession>
<organism evidence="8 9">
    <name type="scientific">Oceanibaculum pacificum</name>
    <dbReference type="NCBI Taxonomy" id="580166"/>
    <lineage>
        <taxon>Bacteria</taxon>
        <taxon>Pseudomonadati</taxon>
        <taxon>Pseudomonadota</taxon>
        <taxon>Alphaproteobacteria</taxon>
        <taxon>Rhodospirillales</taxon>
        <taxon>Oceanibaculaceae</taxon>
        <taxon>Oceanibaculum</taxon>
    </lineage>
</organism>
<keyword evidence="1" id="KW-1003">Cell membrane</keyword>
<protein>
    <recommendedName>
        <fullName evidence="7">Lipopolysaccharide assembly protein A domain-containing protein</fullName>
    </recommendedName>
</protein>
<dbReference type="Proteomes" id="UP000076400">
    <property type="component" value="Unassembled WGS sequence"/>
</dbReference>
<keyword evidence="2 6" id="KW-0812">Transmembrane</keyword>
<feature type="domain" description="Lipopolysaccharide assembly protein A" evidence="7">
    <location>
        <begin position="30"/>
        <end position="93"/>
    </location>
</feature>
<dbReference type="EMBL" id="LPXN01000100">
    <property type="protein sequence ID" value="KZD09066.1"/>
    <property type="molecule type" value="Genomic_DNA"/>
</dbReference>
<feature type="region of interest" description="Disordered" evidence="5">
    <location>
        <begin position="102"/>
        <end position="131"/>
    </location>
</feature>
<dbReference type="GO" id="GO:0005886">
    <property type="term" value="C:plasma membrane"/>
    <property type="evidence" value="ECO:0007669"/>
    <property type="project" value="InterPro"/>
</dbReference>
<keyword evidence="3 6" id="KW-1133">Transmembrane helix</keyword>
<evidence type="ECO:0000256" key="5">
    <source>
        <dbReference type="SAM" id="MobiDB-lite"/>
    </source>
</evidence>
<evidence type="ECO:0000256" key="6">
    <source>
        <dbReference type="SAM" id="Phobius"/>
    </source>
</evidence>
<keyword evidence="4 6" id="KW-0472">Membrane</keyword>
<evidence type="ECO:0000259" key="7">
    <source>
        <dbReference type="Pfam" id="PF06305"/>
    </source>
</evidence>
<sequence>MAKRSRVAKILTALVTVPVALLVILFAVSNRETVDLTLWPLPYSISLPLFLVVLGFLFLGFLLGAMFLWLEVLRAHSQTRAATKRADSAERALEDLRRDRRLAVDPAGVPGALPATAPTPSAVPLQPTPTP</sequence>
<evidence type="ECO:0000256" key="2">
    <source>
        <dbReference type="ARBA" id="ARBA00022692"/>
    </source>
</evidence>
<keyword evidence="9" id="KW-1185">Reference proteome</keyword>
<evidence type="ECO:0000256" key="4">
    <source>
        <dbReference type="ARBA" id="ARBA00023136"/>
    </source>
</evidence>
<dbReference type="InterPro" id="IPR010445">
    <property type="entry name" value="LapA_dom"/>
</dbReference>
<feature type="transmembrane region" description="Helical" evidence="6">
    <location>
        <begin position="7"/>
        <end position="29"/>
    </location>
</feature>
<gene>
    <name evidence="8" type="ORF">AUP43_07620</name>
</gene>
<name>A0A154W693_9PROT</name>
<evidence type="ECO:0000313" key="8">
    <source>
        <dbReference type="EMBL" id="KZD09066.1"/>
    </source>
</evidence>
<comment type="caution">
    <text evidence="8">The sequence shown here is derived from an EMBL/GenBank/DDBJ whole genome shotgun (WGS) entry which is preliminary data.</text>
</comment>
<proteinExistence type="predicted"/>
<feature type="transmembrane region" description="Helical" evidence="6">
    <location>
        <begin position="49"/>
        <end position="70"/>
    </location>
</feature>
<dbReference type="RefSeq" id="WP_067555049.1">
    <property type="nucleotide sequence ID" value="NZ_LPXN01000100.1"/>
</dbReference>
<evidence type="ECO:0000313" key="9">
    <source>
        <dbReference type="Proteomes" id="UP000076400"/>
    </source>
</evidence>
<dbReference type="AlphaFoldDB" id="A0A154W693"/>
<dbReference type="Pfam" id="PF06305">
    <property type="entry name" value="LapA_dom"/>
    <property type="match status" value="1"/>
</dbReference>
<dbReference type="STRING" id="580166.AUP43_07620"/>
<evidence type="ECO:0000256" key="3">
    <source>
        <dbReference type="ARBA" id="ARBA00022989"/>
    </source>
</evidence>